<sequence length="178" mass="19429">MSDLAAFLAEGWAALEAASRDADDPMRLVALASLGAEGPQARFVVLRRADARAAELEVHTDSATPKVEELSADPRAALVAWSPERRLQVRATGRVGIRAGTAAEWALVPAEARVSYGTEPRPGTPIDGAYAYDKPAREERFAVLILHVEAMDLVHLPERHRRARFLRGDGFRGQWLAP</sequence>
<evidence type="ECO:0000313" key="2">
    <source>
        <dbReference type="EMBL" id="KIQ68476.1"/>
    </source>
</evidence>
<name>A0A0D0PAE9_9RHOB</name>
<keyword evidence="3" id="KW-1185">Reference proteome</keyword>
<dbReference type="InterPro" id="IPR012349">
    <property type="entry name" value="Split_barrel_FMN-bd"/>
</dbReference>
<dbReference type="GO" id="GO:0010181">
    <property type="term" value="F:FMN binding"/>
    <property type="evidence" value="ECO:0007669"/>
    <property type="project" value="InterPro"/>
</dbReference>
<dbReference type="SUPFAM" id="SSF50475">
    <property type="entry name" value="FMN-binding split barrel"/>
    <property type="match status" value="1"/>
</dbReference>
<evidence type="ECO:0000259" key="1">
    <source>
        <dbReference type="Pfam" id="PF12766"/>
    </source>
</evidence>
<dbReference type="Proteomes" id="UP000035100">
    <property type="component" value="Unassembled WGS sequence"/>
</dbReference>
<dbReference type="InterPro" id="IPR024624">
    <property type="entry name" value="Pyridox_Oxase_Alr4036_FMN-bd"/>
</dbReference>
<reference evidence="2 3" key="1">
    <citation type="submission" date="2013-01" db="EMBL/GenBank/DDBJ databases">
        <authorList>
            <person name="Fiebig A."/>
            <person name="Goeker M."/>
            <person name="Klenk H.-P.P."/>
        </authorList>
    </citation>
    <scope>NUCLEOTIDE SEQUENCE [LARGE SCALE GENOMIC DNA]</scope>
    <source>
        <strain evidence="2 3">DSM 24838</strain>
    </source>
</reference>
<accession>A0A0D0PAE9</accession>
<feature type="domain" description="Pyridoxamine 5'-phosphate oxidase Alr4036 family FMN-binding" evidence="1">
    <location>
        <begin position="15"/>
        <end position="96"/>
    </location>
</feature>
<dbReference type="Gene3D" id="2.30.110.10">
    <property type="entry name" value="Electron Transport, Fmn-binding Protein, Chain A"/>
    <property type="match status" value="1"/>
</dbReference>
<dbReference type="RefSeq" id="WP_018304019.1">
    <property type="nucleotide sequence ID" value="NZ_KB902310.1"/>
</dbReference>
<evidence type="ECO:0000313" key="3">
    <source>
        <dbReference type="Proteomes" id="UP000035100"/>
    </source>
</evidence>
<dbReference type="AlphaFoldDB" id="A0A0D0PAE9"/>
<dbReference type="Pfam" id="PF12766">
    <property type="entry name" value="Pyridox_oxase_2"/>
    <property type="match status" value="1"/>
</dbReference>
<dbReference type="eggNOG" id="COG0259">
    <property type="taxonomic scope" value="Bacteria"/>
</dbReference>
<protein>
    <submittedName>
        <fullName evidence="2">Pyridoxamine-phosphate oxidase</fullName>
    </submittedName>
</protein>
<dbReference type="OrthoDB" id="5120525at2"/>
<dbReference type="STRING" id="1123501.Wenmar_02746"/>
<gene>
    <name evidence="2" type="ORF">Wenmar_02746</name>
</gene>
<comment type="caution">
    <text evidence="2">The sequence shown here is derived from an EMBL/GenBank/DDBJ whole genome shotgun (WGS) entry which is preliminary data.</text>
</comment>
<proteinExistence type="predicted"/>
<organism evidence="2 3">
    <name type="scientific">Wenxinia marina DSM 24838</name>
    <dbReference type="NCBI Taxonomy" id="1123501"/>
    <lineage>
        <taxon>Bacteria</taxon>
        <taxon>Pseudomonadati</taxon>
        <taxon>Pseudomonadota</taxon>
        <taxon>Alphaproteobacteria</taxon>
        <taxon>Rhodobacterales</taxon>
        <taxon>Roseobacteraceae</taxon>
        <taxon>Wenxinia</taxon>
    </lineage>
</organism>
<dbReference type="EMBL" id="AONG01000013">
    <property type="protein sequence ID" value="KIQ68476.1"/>
    <property type="molecule type" value="Genomic_DNA"/>
</dbReference>